<dbReference type="Gene3D" id="3.30.360.10">
    <property type="entry name" value="Dihydrodipicolinate Reductase, domain 2"/>
    <property type="match status" value="1"/>
</dbReference>
<proteinExistence type="predicted"/>
<evidence type="ECO:0000259" key="2">
    <source>
        <dbReference type="Pfam" id="PF19051"/>
    </source>
</evidence>
<evidence type="ECO:0000259" key="1">
    <source>
        <dbReference type="Pfam" id="PF01408"/>
    </source>
</evidence>
<organism evidence="3">
    <name type="scientific">marine metagenome</name>
    <dbReference type="NCBI Taxonomy" id="408172"/>
    <lineage>
        <taxon>unclassified sequences</taxon>
        <taxon>metagenomes</taxon>
        <taxon>ecological metagenomes</taxon>
    </lineage>
</organism>
<sequence>MGLSIGFNKLSETQVVAACDIDKVKYKRFLLEFEKSSNSGKNNNKNQLFFTDNYFDLLNRKDVDGVVVSTPDHWHAAMSIDAMRLGKHVYCEKPLSHTIKEGRAMVNASKKYDRVLQTGSMQRSSSNFLIGCQLVRNGYLGKISQALVNVGNPASVCKLPFEETPDSIDWDKWLGSAQLRPYNKALISTSFFPRWRWYKEFGGGILADWGAHMFDIVQWGLGMDDSGPVRFVPPQEPNAVKGLKMYYRNDVEVIHQDFCRGYGVRFIGSEGTMDVSRGFIDSKPENIVKSEFKNEDLKLYQSKNHLLDWVTSIKNGTEPICHAEIGHRSASVCHLSNIAYELREELYWDPINESFVDNKKANLMRSKIYRDPYFVDV</sequence>
<evidence type="ECO:0000313" key="3">
    <source>
        <dbReference type="EMBL" id="SUZ79455.1"/>
    </source>
</evidence>
<dbReference type="InterPro" id="IPR000683">
    <property type="entry name" value="Gfo/Idh/MocA-like_OxRdtase_N"/>
</dbReference>
<dbReference type="InterPro" id="IPR050463">
    <property type="entry name" value="Gfo/Idh/MocA_oxidrdct_glycsds"/>
</dbReference>
<protein>
    <recommendedName>
        <fullName evidence="4">Gfo/Idh/MocA-like oxidoreductase N-terminal domain-containing protein</fullName>
    </recommendedName>
</protein>
<dbReference type="Gene3D" id="3.40.50.720">
    <property type="entry name" value="NAD(P)-binding Rossmann-like Domain"/>
    <property type="match status" value="1"/>
</dbReference>
<name>A0A381QJH1_9ZZZZ</name>
<dbReference type="PANTHER" id="PTHR43818">
    <property type="entry name" value="BCDNA.GH03377"/>
    <property type="match status" value="1"/>
</dbReference>
<dbReference type="PANTHER" id="PTHR43818:SF5">
    <property type="entry name" value="OXIDOREDUCTASE FAMILY PROTEIN"/>
    <property type="match status" value="1"/>
</dbReference>
<dbReference type="Pfam" id="PF19051">
    <property type="entry name" value="GFO_IDH_MocA_C2"/>
    <property type="match status" value="1"/>
</dbReference>
<dbReference type="Pfam" id="PF01408">
    <property type="entry name" value="GFO_IDH_MocA"/>
    <property type="match status" value="1"/>
</dbReference>
<feature type="domain" description="Gfo/Idh/MocA-like oxidoreductase bacterial type C-terminal" evidence="2">
    <location>
        <begin position="158"/>
        <end position="373"/>
    </location>
</feature>
<dbReference type="AlphaFoldDB" id="A0A381QJH1"/>
<gene>
    <name evidence="3" type="ORF">METZ01_LOCUS32309</name>
</gene>
<dbReference type="EMBL" id="UINC01001387">
    <property type="protein sequence ID" value="SUZ79455.1"/>
    <property type="molecule type" value="Genomic_DNA"/>
</dbReference>
<reference evidence="3" key="1">
    <citation type="submission" date="2018-05" db="EMBL/GenBank/DDBJ databases">
        <authorList>
            <person name="Lanie J.A."/>
            <person name="Ng W.-L."/>
            <person name="Kazmierczak K.M."/>
            <person name="Andrzejewski T.M."/>
            <person name="Davidsen T.M."/>
            <person name="Wayne K.J."/>
            <person name="Tettelin H."/>
            <person name="Glass J.I."/>
            <person name="Rusch D."/>
            <person name="Podicherti R."/>
            <person name="Tsui H.-C.T."/>
            <person name="Winkler M.E."/>
        </authorList>
    </citation>
    <scope>NUCLEOTIDE SEQUENCE</scope>
</reference>
<accession>A0A381QJH1</accession>
<dbReference type="InterPro" id="IPR043906">
    <property type="entry name" value="Gfo/Idh/MocA_OxRdtase_bact_C"/>
</dbReference>
<feature type="domain" description="Gfo/Idh/MocA-like oxidoreductase N-terminal" evidence="1">
    <location>
        <begin position="11"/>
        <end position="119"/>
    </location>
</feature>
<dbReference type="GO" id="GO:0000166">
    <property type="term" value="F:nucleotide binding"/>
    <property type="evidence" value="ECO:0007669"/>
    <property type="project" value="InterPro"/>
</dbReference>
<evidence type="ECO:0008006" key="4">
    <source>
        <dbReference type="Google" id="ProtNLM"/>
    </source>
</evidence>
<dbReference type="SUPFAM" id="SSF55347">
    <property type="entry name" value="Glyceraldehyde-3-phosphate dehydrogenase-like, C-terminal domain"/>
    <property type="match status" value="1"/>
</dbReference>
<dbReference type="SUPFAM" id="SSF51735">
    <property type="entry name" value="NAD(P)-binding Rossmann-fold domains"/>
    <property type="match status" value="1"/>
</dbReference>
<dbReference type="InterPro" id="IPR036291">
    <property type="entry name" value="NAD(P)-bd_dom_sf"/>
</dbReference>